<evidence type="ECO:0000313" key="1">
    <source>
        <dbReference type="EMBL" id="AXE60665.1"/>
    </source>
</evidence>
<reference evidence="1 2" key="1">
    <citation type="submission" date="2018-05" db="EMBL/GenBank/DDBJ databases">
        <title>Annotation of the Mycoplasma phocidae genome.</title>
        <authorList>
            <person name="Brown D.R."/>
            <person name="Kutish G.F."/>
            <person name="Frasca S.Jr."/>
        </authorList>
    </citation>
    <scope>NUCLEOTIDE SEQUENCE [LARGE SCALE GENOMIC DNA]</scope>
    <source>
        <strain evidence="1 2">105</strain>
    </source>
</reference>
<dbReference type="RefSeq" id="WP_114190779.1">
    <property type="nucleotide sequence ID" value="NZ_CP029295.1"/>
</dbReference>
<dbReference type="KEGG" id="mpho:DA803_00980"/>
<keyword evidence="2" id="KW-1185">Reference proteome</keyword>
<proteinExistence type="predicted"/>
<dbReference type="OrthoDB" id="401027at2"/>
<dbReference type="Proteomes" id="UP000252477">
    <property type="component" value="Chromosome"/>
</dbReference>
<name>A0A2Z5IPT3_9BACT</name>
<organism evidence="1 2">
    <name type="scientific">[Mycoplasma] phocae</name>
    <dbReference type="NCBI Taxonomy" id="142651"/>
    <lineage>
        <taxon>Bacteria</taxon>
        <taxon>Bacillati</taxon>
        <taxon>Mycoplasmatota</taxon>
        <taxon>Mycoplasmoidales</taxon>
        <taxon>Metamycoplasmataceae</taxon>
        <taxon>Metamycoplasma</taxon>
    </lineage>
</organism>
<dbReference type="PROSITE" id="PS51257">
    <property type="entry name" value="PROKAR_LIPOPROTEIN"/>
    <property type="match status" value="1"/>
</dbReference>
<protein>
    <recommendedName>
        <fullName evidence="3">Lipoprotein</fullName>
    </recommendedName>
</protein>
<dbReference type="EMBL" id="CP029295">
    <property type="protein sequence ID" value="AXE60665.1"/>
    <property type="molecule type" value="Genomic_DNA"/>
</dbReference>
<sequence length="621" mass="73058">MKKTRLYPLILMAPITAVLPVAISCSTTQKAETSAYLDIQKISRVYLNRLSIGQIASLHNNEKIFYYYDVNNQKQYFDAALVENNNLMLIKNQNEKMAYKLDFPHRSSWKQELSQFDNFNIIESNEPSNIVDFLNSYTFDQIDTANGFNDEWFSVLAEKNKHDYNQSGEPYFADIQTIIFRFIRDIDINFSIMNRRFIVNSEKKRTIFSSLFQTQYIQAKEWLKQDDQKNLFLELLELYLNKFNVNVKKIIVDWNNAKVRTSYSGATDYVEFEIDDILDWNGNSIMPADKKSIKYYINNFRNYSTAQKFGVGQELKTKYPLFTDYISNPLLYINGGKYLNVVDNINYFIKGATSIDYWNAKGLMYLFSNFKDEFFYIPVPEHKQSEDKEYRIVDFNFTNYFNTNQLIEATVKVTKWDNSVKYFTWISSNFDDHGHRLKGMITKNVKPQDVQVSDIFSFKNKIEEAPEGIKLDDFLNTNNKDSAFQILLEKAGEHLEQLFSYWDNNSRRNYEAAKLTNESFQLKILNAYFNNYLLAYALENQKGKIHSGVKRIDINVIPEQSQFGRAYLRLDFMGFASDDDLAFKSENEKKYQSVYIYWNGFKGYGQEVTKLFDVEKIEKGK</sequence>
<dbReference type="NCBIfam" id="NF045963">
    <property type="entry name" value="MAG3240_fam"/>
    <property type="match status" value="1"/>
</dbReference>
<accession>A0A2Z5IPT3</accession>
<evidence type="ECO:0008006" key="3">
    <source>
        <dbReference type="Google" id="ProtNLM"/>
    </source>
</evidence>
<gene>
    <name evidence="1" type="ORF">DA803_00980</name>
</gene>
<evidence type="ECO:0000313" key="2">
    <source>
        <dbReference type="Proteomes" id="UP000252477"/>
    </source>
</evidence>
<dbReference type="AlphaFoldDB" id="A0A2Z5IPT3"/>